<dbReference type="InterPro" id="IPR014729">
    <property type="entry name" value="Rossmann-like_a/b/a_fold"/>
</dbReference>
<dbReference type="Proteomes" id="UP000766904">
    <property type="component" value="Unassembled WGS sequence"/>
</dbReference>
<dbReference type="SUPFAM" id="SSF52402">
    <property type="entry name" value="Adenine nucleotide alpha hydrolases-like"/>
    <property type="match status" value="1"/>
</dbReference>
<accession>A0A8J8Q8A0</accession>
<proteinExistence type="predicted"/>
<comment type="caution">
    <text evidence="3">The sequence shown here is derived from an EMBL/GenBank/DDBJ whole genome shotgun (WGS) entry which is preliminary data.</text>
</comment>
<sequence length="345" mass="38138">MLEGVSTGGLLTVAITVVVTVLLAVVGYRILRGGQEAPPESTEQSPDPSERGDGVAALPFFDRTEQDDARAIDPQVLVPLSDRQEHTLRLSAVACALKHRYGENPIRLFTVVDASDRGTTHDGDLAAVHDRITEYGDATNTAVQTEVSEDDDVAGSIVRTARASGDDLIVMSRNGPSDDAVHGTVVDEVVSQTSLPVYLFQLSQPLARASRLRLVIPRRADHHEGFYEAIYNVKQLADDLSVPITVYVFEQNVEHYRTLFDLVEIDILAEFRSVTSWNELQSTLATRSEPDDVLVTLAVREGEIGWSPELQTVTERFSDLPVRAFALFFLREDTPEYDDRFLRTG</sequence>
<evidence type="ECO:0000256" key="1">
    <source>
        <dbReference type="SAM" id="MobiDB-lite"/>
    </source>
</evidence>
<protein>
    <submittedName>
        <fullName evidence="3">Sodium:proton exchanger</fullName>
    </submittedName>
</protein>
<evidence type="ECO:0000256" key="2">
    <source>
        <dbReference type="SAM" id="Phobius"/>
    </source>
</evidence>
<evidence type="ECO:0000313" key="3">
    <source>
        <dbReference type="EMBL" id="TYL38985.1"/>
    </source>
</evidence>
<evidence type="ECO:0000313" key="4">
    <source>
        <dbReference type="Proteomes" id="UP000766904"/>
    </source>
</evidence>
<gene>
    <name evidence="3" type="ORF">CV102_10470</name>
</gene>
<feature type="region of interest" description="Disordered" evidence="1">
    <location>
        <begin position="35"/>
        <end position="55"/>
    </location>
</feature>
<reference evidence="3" key="1">
    <citation type="submission" date="2017-11" db="EMBL/GenBank/DDBJ databases">
        <authorList>
            <person name="Kajale S.C."/>
            <person name="Sharma A."/>
        </authorList>
    </citation>
    <scope>NUCLEOTIDE SEQUENCE</scope>
    <source>
        <strain evidence="3">LS1_42</strain>
    </source>
</reference>
<dbReference type="EMBL" id="PHNJ01000004">
    <property type="protein sequence ID" value="TYL38985.1"/>
    <property type="molecule type" value="Genomic_DNA"/>
</dbReference>
<name>A0A8J8Q8A0_9EURY</name>
<dbReference type="OrthoDB" id="205728at2157"/>
<dbReference type="Gene3D" id="3.40.50.620">
    <property type="entry name" value="HUPs"/>
    <property type="match status" value="1"/>
</dbReference>
<dbReference type="RefSeq" id="WP_148857922.1">
    <property type="nucleotide sequence ID" value="NZ_PHNJ01000004.1"/>
</dbReference>
<dbReference type="AlphaFoldDB" id="A0A8J8Q8A0"/>
<keyword evidence="4" id="KW-1185">Reference proteome</keyword>
<feature type="transmembrane region" description="Helical" evidence="2">
    <location>
        <begin position="6"/>
        <end position="31"/>
    </location>
</feature>
<organism evidence="3 4">
    <name type="scientific">Natronococcus pandeyae</name>
    <dbReference type="NCBI Taxonomy" id="2055836"/>
    <lineage>
        <taxon>Archaea</taxon>
        <taxon>Methanobacteriati</taxon>
        <taxon>Methanobacteriota</taxon>
        <taxon>Stenosarchaea group</taxon>
        <taxon>Halobacteria</taxon>
        <taxon>Halobacteriales</taxon>
        <taxon>Natrialbaceae</taxon>
        <taxon>Natronococcus</taxon>
    </lineage>
</organism>
<keyword evidence="2" id="KW-0472">Membrane</keyword>
<keyword evidence="2" id="KW-1133">Transmembrane helix</keyword>
<keyword evidence="2" id="KW-0812">Transmembrane</keyword>